<dbReference type="InterPro" id="IPR050091">
    <property type="entry name" value="PKS_NRPS_Biosynth_Enz"/>
</dbReference>
<dbReference type="SUPFAM" id="SSF53901">
    <property type="entry name" value="Thiolase-like"/>
    <property type="match status" value="1"/>
</dbReference>
<dbReference type="SMART" id="SM00827">
    <property type="entry name" value="PKS_AT"/>
    <property type="match status" value="1"/>
</dbReference>
<dbReference type="InterPro" id="IPR001227">
    <property type="entry name" value="Ac_transferase_dom_sf"/>
</dbReference>
<feature type="domain" description="Carrier" evidence="7">
    <location>
        <begin position="934"/>
        <end position="1009"/>
    </location>
</feature>
<dbReference type="InterPro" id="IPR020806">
    <property type="entry name" value="PKS_PP-bd"/>
</dbReference>
<dbReference type="InterPro" id="IPR014030">
    <property type="entry name" value="Ketoacyl_synth_N"/>
</dbReference>
<feature type="region of interest" description="Disordered" evidence="6">
    <location>
        <begin position="1"/>
        <end position="23"/>
    </location>
</feature>
<keyword evidence="1" id="KW-0596">Phosphopantetheine</keyword>
<keyword evidence="10" id="KW-1185">Reference proteome</keyword>
<dbReference type="Pfam" id="PF00109">
    <property type="entry name" value="ketoacyl-synt"/>
    <property type="match status" value="1"/>
</dbReference>
<evidence type="ECO:0000256" key="5">
    <source>
        <dbReference type="ARBA" id="ARBA00023315"/>
    </source>
</evidence>
<dbReference type="EMBL" id="JBEYRS010000007">
    <property type="protein sequence ID" value="MEW2364179.1"/>
    <property type="molecule type" value="Genomic_DNA"/>
</dbReference>
<feature type="domain" description="Ketosynthase family 3 (KS3)" evidence="8">
    <location>
        <begin position="30"/>
        <end position="458"/>
    </location>
</feature>
<dbReference type="Pfam" id="PF02801">
    <property type="entry name" value="Ketoacyl-synt_C"/>
    <property type="match status" value="1"/>
</dbReference>
<dbReference type="Pfam" id="PF00698">
    <property type="entry name" value="Acyl_transf_1"/>
    <property type="match status" value="1"/>
</dbReference>
<dbReference type="InterPro" id="IPR036736">
    <property type="entry name" value="ACP-like_sf"/>
</dbReference>
<feature type="compositionally biased region" description="Polar residues" evidence="6">
    <location>
        <begin position="8"/>
        <end position="20"/>
    </location>
</feature>
<dbReference type="PROSITE" id="PS50075">
    <property type="entry name" value="CARRIER"/>
    <property type="match status" value="1"/>
</dbReference>
<gene>
    <name evidence="9" type="ORF">AB0887_19845</name>
</gene>
<dbReference type="Gene3D" id="3.40.47.10">
    <property type="match status" value="1"/>
</dbReference>
<comment type="caution">
    <text evidence="9">The sequence shown here is derived from an EMBL/GenBank/DDBJ whole genome shotgun (WGS) entry which is preliminary data.</text>
</comment>
<proteinExistence type="predicted"/>
<reference evidence="9 10" key="1">
    <citation type="submission" date="2024-06" db="EMBL/GenBank/DDBJ databases">
        <title>The Natural Products Discovery Center: Release of the First 8490 Sequenced Strains for Exploring Actinobacteria Biosynthetic Diversity.</title>
        <authorList>
            <person name="Kalkreuter E."/>
            <person name="Kautsar S.A."/>
            <person name="Yang D."/>
            <person name="Bader C.D."/>
            <person name="Teijaro C.N."/>
            <person name="Fluegel L."/>
            <person name="Davis C.M."/>
            <person name="Simpson J.R."/>
            <person name="Lauterbach L."/>
            <person name="Steele A.D."/>
            <person name="Gui C."/>
            <person name="Meng S."/>
            <person name="Li G."/>
            <person name="Viehrig K."/>
            <person name="Ye F."/>
            <person name="Su P."/>
            <person name="Kiefer A.F."/>
            <person name="Nichols A."/>
            <person name="Cepeda A.J."/>
            <person name="Yan W."/>
            <person name="Fan B."/>
            <person name="Jiang Y."/>
            <person name="Adhikari A."/>
            <person name="Zheng C.-J."/>
            <person name="Schuster L."/>
            <person name="Cowan T.M."/>
            <person name="Smanski M.J."/>
            <person name="Chevrette M.G."/>
            <person name="De Carvalho L.P.S."/>
            <person name="Shen B."/>
        </authorList>
    </citation>
    <scope>NUCLEOTIDE SEQUENCE [LARGE SCALE GENOMIC DNA]</scope>
    <source>
        <strain evidence="9 10">NPDC047833</strain>
    </source>
</reference>
<dbReference type="Pfam" id="PF16197">
    <property type="entry name" value="KAsynt_C_assoc"/>
    <property type="match status" value="1"/>
</dbReference>
<dbReference type="Proteomes" id="UP001553843">
    <property type="component" value="Unassembled WGS sequence"/>
</dbReference>
<keyword evidence="4" id="KW-0045">Antibiotic biosynthesis</keyword>
<dbReference type="Pfam" id="PF00550">
    <property type="entry name" value="PP-binding"/>
    <property type="match status" value="1"/>
</dbReference>
<dbReference type="SUPFAM" id="SSF55048">
    <property type="entry name" value="Probable ACP-binding domain of malonyl-CoA ACP transacylase"/>
    <property type="match status" value="1"/>
</dbReference>
<keyword evidence="3" id="KW-0808">Transferase</keyword>
<dbReference type="InterPro" id="IPR029058">
    <property type="entry name" value="AB_hydrolase_fold"/>
</dbReference>
<organism evidence="9 10">
    <name type="scientific">Streptomyces huasconensis</name>
    <dbReference type="NCBI Taxonomy" id="1854574"/>
    <lineage>
        <taxon>Bacteria</taxon>
        <taxon>Bacillati</taxon>
        <taxon>Actinomycetota</taxon>
        <taxon>Actinomycetes</taxon>
        <taxon>Kitasatosporales</taxon>
        <taxon>Streptomycetaceae</taxon>
        <taxon>Streptomyces</taxon>
    </lineage>
</organism>
<dbReference type="Gene3D" id="3.40.366.10">
    <property type="entry name" value="Malonyl-Coenzyme A Acyl Carrier Protein, domain 2"/>
    <property type="match status" value="1"/>
</dbReference>
<dbReference type="InterPro" id="IPR016035">
    <property type="entry name" value="Acyl_Trfase/lysoPLipase"/>
</dbReference>
<dbReference type="PANTHER" id="PTHR43775">
    <property type="entry name" value="FATTY ACID SYNTHASE"/>
    <property type="match status" value="1"/>
</dbReference>
<dbReference type="InterPro" id="IPR014043">
    <property type="entry name" value="Acyl_transferase_dom"/>
</dbReference>
<evidence type="ECO:0000256" key="6">
    <source>
        <dbReference type="SAM" id="MobiDB-lite"/>
    </source>
</evidence>
<dbReference type="Gene3D" id="3.40.50.1820">
    <property type="entry name" value="alpha/beta hydrolase"/>
    <property type="match status" value="1"/>
</dbReference>
<evidence type="ECO:0000256" key="4">
    <source>
        <dbReference type="ARBA" id="ARBA00023194"/>
    </source>
</evidence>
<dbReference type="PROSITE" id="PS52004">
    <property type="entry name" value="KS3_2"/>
    <property type="match status" value="1"/>
</dbReference>
<dbReference type="RefSeq" id="WP_359779866.1">
    <property type="nucleotide sequence ID" value="NZ_JBEYRR010000007.1"/>
</dbReference>
<dbReference type="InterPro" id="IPR016039">
    <property type="entry name" value="Thiolase-like"/>
</dbReference>
<dbReference type="SMART" id="SM00823">
    <property type="entry name" value="PKS_PP"/>
    <property type="match status" value="1"/>
</dbReference>
<evidence type="ECO:0000259" key="8">
    <source>
        <dbReference type="PROSITE" id="PS52004"/>
    </source>
</evidence>
<evidence type="ECO:0000256" key="3">
    <source>
        <dbReference type="ARBA" id="ARBA00022679"/>
    </source>
</evidence>
<dbReference type="InterPro" id="IPR016036">
    <property type="entry name" value="Malonyl_transacylase_ACP-bd"/>
</dbReference>
<dbReference type="SUPFAM" id="SSF52151">
    <property type="entry name" value="FabD/lysophospholipase-like"/>
    <property type="match status" value="1"/>
</dbReference>
<keyword evidence="2" id="KW-0597">Phosphoprotein</keyword>
<dbReference type="InterPro" id="IPR032821">
    <property type="entry name" value="PKS_assoc"/>
</dbReference>
<dbReference type="CDD" id="cd00833">
    <property type="entry name" value="PKS"/>
    <property type="match status" value="1"/>
</dbReference>
<evidence type="ECO:0000313" key="10">
    <source>
        <dbReference type="Proteomes" id="UP001553843"/>
    </source>
</evidence>
<dbReference type="InterPro" id="IPR009081">
    <property type="entry name" value="PP-bd_ACP"/>
</dbReference>
<dbReference type="InterPro" id="IPR018201">
    <property type="entry name" value="Ketoacyl_synth_AS"/>
</dbReference>
<dbReference type="PROSITE" id="PS00606">
    <property type="entry name" value="KS3_1"/>
    <property type="match status" value="1"/>
</dbReference>
<evidence type="ECO:0000256" key="1">
    <source>
        <dbReference type="ARBA" id="ARBA00022450"/>
    </source>
</evidence>
<accession>A0ABV3LXL4</accession>
<evidence type="ECO:0000313" key="9">
    <source>
        <dbReference type="EMBL" id="MEW2364179.1"/>
    </source>
</evidence>
<sequence>MAERTDTMTDTTGMASTAGTVHTADGTDTEDLIAIVGMAGRFPGADSVPAFWQNAVAGAEALVQYSRDELIAAGEDPALVDDPDYVASGMPLADHDRFDAKAFGYTAREARLMDPQVRIFLECAWQALEDAGCDPDRYAERAAVFAAAGMTRYLWLNAVPALGGSLNMLEGRILNDKDFLATAVSYRLGLRGPAVSVQTACSASLVAVHMAVQSLLSHESDVALAGGSTIELPHRVGHLYKEGSISSRDGHCRPFDHRAEGTVGGSGAGAVLLQRYDDAVAEGRRVYAVIRGSAINNDGAAKVGFTAPSVEGQAAVVRDAMSLGDVAPHTIGYVETHGTGTRIGDPIEIEALRSAYGTADETAWAGRRVALGSAKAGIGHLDAAAGVAGLIRAALAVRDGVIPPSPYFEKPNPLLELDDSPFYVPVKSTVWPTGDTPRRAAVSSFGVGGTNAHVVLEQAPAEAAGTPSPRGRELLVLSAVDEDALERWRLRVADALDLPDAPADLVADAAHTLATGRRMLPHRLAVVAADAQEARARLRDVDTRRIRVAGEPPSPVFLFPGQGAQRPGMAAALHKVAPRFREELDTCLELLRGEGVELRDLLLDPAADAEALNSTDKAQPALFAFSYALARQWQEWGVIPRAMAGHSIGEYVAACLAGVFELPDALRLVAARGRLMAALPHGSMLAVALPEEEAAAHARDAGLDLAAVNGPRQCVLSGTAEAVEETRAGLAAKGVQCRVLHTSHAFHSAMLDPMLAAFERELRAVPLREPSLPFISCLTGQPITAEQACDPAYWSAQARGTVRFGAGVDLLAARQDTLFVEVGAGKGMSELARRHLRALRHAPVASLPLTGTEAPDAQLLAALGQAWEAGAEIDWAAYYEGERRSHAELPGYPFARDRYWLDAPARTQSGVAVTDDAETTTAVREESASAAPVGAGTRTEAIVLAAFAEAFGIDDVGLEDDFFGLGGTSLLAAELVHRLRKQLGTDFPVRYLFEAPQVSELAALIDGGGEGAAHAGPPESDELDELMAQLAELPEDELVRLLGTGGAEGVQA</sequence>
<dbReference type="PANTHER" id="PTHR43775:SF37">
    <property type="entry name" value="SI:DKEY-61P9.11"/>
    <property type="match status" value="1"/>
</dbReference>
<dbReference type="SMART" id="SM00825">
    <property type="entry name" value="PKS_KS"/>
    <property type="match status" value="1"/>
</dbReference>
<dbReference type="SUPFAM" id="SSF47336">
    <property type="entry name" value="ACP-like"/>
    <property type="match status" value="1"/>
</dbReference>
<dbReference type="InterPro" id="IPR014031">
    <property type="entry name" value="Ketoacyl_synth_C"/>
</dbReference>
<protein>
    <submittedName>
        <fullName evidence="9">Beta-ketoacyl synthase N-terminal-like domain-containing protein</fullName>
    </submittedName>
</protein>
<dbReference type="InterPro" id="IPR020841">
    <property type="entry name" value="PKS_Beta-ketoAc_synthase_dom"/>
</dbReference>
<keyword evidence="5" id="KW-0012">Acyltransferase</keyword>
<dbReference type="Gene3D" id="3.30.70.3290">
    <property type="match status" value="1"/>
</dbReference>
<evidence type="ECO:0000256" key="2">
    <source>
        <dbReference type="ARBA" id="ARBA00022553"/>
    </source>
</evidence>
<evidence type="ECO:0000259" key="7">
    <source>
        <dbReference type="PROSITE" id="PS50075"/>
    </source>
</evidence>
<name>A0ABV3LXL4_9ACTN</name>